<dbReference type="Pfam" id="PF04655">
    <property type="entry name" value="APH_6_hur"/>
    <property type="match status" value="1"/>
</dbReference>
<dbReference type="GO" id="GO:0016773">
    <property type="term" value="F:phosphotransferase activity, alcohol group as acceptor"/>
    <property type="evidence" value="ECO:0007669"/>
    <property type="project" value="InterPro"/>
</dbReference>
<accession>A0AAI8ZH19</accession>
<dbReference type="RefSeq" id="WP_015489597.1">
    <property type="nucleotide sequence ID" value="NC_020891.1"/>
</dbReference>
<name>A0AAI8ZH19_9MICO</name>
<protein>
    <submittedName>
        <fullName evidence="2">Aminoglycoside phosphotransferase</fullName>
    </submittedName>
</protein>
<organism evidence="2 3">
    <name type="scientific">Clavibacter nebraskensis NCPPB 2581</name>
    <dbReference type="NCBI Taxonomy" id="1097677"/>
    <lineage>
        <taxon>Bacteria</taxon>
        <taxon>Bacillati</taxon>
        <taxon>Actinomycetota</taxon>
        <taxon>Actinomycetes</taxon>
        <taxon>Micrococcales</taxon>
        <taxon>Microbacteriaceae</taxon>
        <taxon>Clavibacter</taxon>
    </lineage>
</organism>
<dbReference type="Proteomes" id="UP000012170">
    <property type="component" value="Chromosome"/>
</dbReference>
<feature type="compositionally biased region" description="Acidic residues" evidence="1">
    <location>
        <begin position="186"/>
        <end position="197"/>
    </location>
</feature>
<dbReference type="GO" id="GO:0019748">
    <property type="term" value="P:secondary metabolic process"/>
    <property type="evidence" value="ECO:0007669"/>
    <property type="project" value="InterPro"/>
</dbReference>
<evidence type="ECO:0000256" key="1">
    <source>
        <dbReference type="SAM" id="MobiDB-lite"/>
    </source>
</evidence>
<reference evidence="2 3" key="1">
    <citation type="submission" date="2011-11" db="EMBL/GenBank/DDBJ databases">
        <authorList>
            <person name="Gartemann K."/>
        </authorList>
    </citation>
    <scope>NUCLEOTIDE SEQUENCE [LARGE SCALE GENOMIC DNA]</scope>
    <source>
        <strain evidence="3">NCPPB 2581</strain>
    </source>
</reference>
<dbReference type="Gene3D" id="3.90.1200.10">
    <property type="match status" value="1"/>
</dbReference>
<dbReference type="SUPFAM" id="SSF56112">
    <property type="entry name" value="Protein kinase-like (PK-like)"/>
    <property type="match status" value="1"/>
</dbReference>
<dbReference type="EMBL" id="HE614873">
    <property type="protein sequence ID" value="CCE74809.1"/>
    <property type="molecule type" value="Genomic_DNA"/>
</dbReference>
<evidence type="ECO:0000313" key="3">
    <source>
        <dbReference type="Proteomes" id="UP000012170"/>
    </source>
</evidence>
<proteinExistence type="predicted"/>
<dbReference type="KEGG" id="cmc:CMN_00853"/>
<dbReference type="AlphaFoldDB" id="A0AAI8ZH19"/>
<gene>
    <name evidence="2" type="ORF">CMN_00853</name>
</gene>
<sequence>MTDAVLAPLLERWRLDPDGPSVRTASSVIAPVRRDGARLMLKVPLVEEERRGGRLMAAWAGRGAAPVLASDADGTVLMARAGDPGILVREASSDGPGADARDDRATRILARAAARLHRVPLEPRVVAEAVPLEVGFRELVAPERPLPRSLDRGAAVARELLAGPGPTAVLHGDVHHGNVLRFGGDDSSDSDGDDDRDDGWRAIDPKALVGDPGFDTANVLANPTPAIALRPGRLARRARVVAEETGADLDAVLAWTEAWCALSAAWDAGDAASLPRVEALGRLGASARDVRPGLGRLL</sequence>
<dbReference type="GeneID" id="92982657"/>
<dbReference type="InterPro" id="IPR006748">
    <property type="entry name" value="NH2Glyco/OHUrea_AB-resist_kin"/>
</dbReference>
<reference evidence="3" key="2">
    <citation type="submission" date="2013-04" db="EMBL/GenBank/DDBJ databases">
        <title>The genome sequence of the maize-pathogen Clavibacter michiganensis subsp. nebraskensis.</title>
        <authorList>
            <person name="Gartemann K.H."/>
            <person name="Blom J."/>
            <person name="Dreiseikelmann B."/>
            <person name="Fluegel M."/>
            <person name="Jaenicke S."/>
            <person name="Linke B."/>
            <person name="Sczcepanowski R."/>
            <person name="Wittmann J."/>
            <person name="Goesmann A."/>
            <person name="Puehler A."/>
            <person name="Eichenlaub R."/>
            <person name="Rueckert C."/>
        </authorList>
    </citation>
    <scope>NUCLEOTIDE SEQUENCE [LARGE SCALE GENOMIC DNA]</scope>
    <source>
        <strain evidence="3">NCPPB 2581</strain>
    </source>
</reference>
<feature type="region of interest" description="Disordered" evidence="1">
    <location>
        <begin position="181"/>
        <end position="202"/>
    </location>
</feature>
<evidence type="ECO:0000313" key="2">
    <source>
        <dbReference type="EMBL" id="CCE74809.1"/>
    </source>
</evidence>
<dbReference type="InterPro" id="IPR011009">
    <property type="entry name" value="Kinase-like_dom_sf"/>
</dbReference>